<protein>
    <submittedName>
        <fullName evidence="2">Uncharacterized protein</fullName>
    </submittedName>
</protein>
<evidence type="ECO:0000313" key="3">
    <source>
        <dbReference type="Proteomes" id="UP000324800"/>
    </source>
</evidence>
<gene>
    <name evidence="2" type="ORF">EZS28_037914</name>
</gene>
<comment type="caution">
    <text evidence="2">The sequence shown here is derived from an EMBL/GenBank/DDBJ whole genome shotgun (WGS) entry which is preliminary data.</text>
</comment>
<feature type="compositionally biased region" description="Polar residues" evidence="1">
    <location>
        <begin position="1"/>
        <end position="11"/>
    </location>
</feature>
<reference evidence="2 3" key="1">
    <citation type="submission" date="2019-03" db="EMBL/GenBank/DDBJ databases">
        <title>Single cell metagenomics reveals metabolic interactions within the superorganism composed of flagellate Streblomastix strix and complex community of Bacteroidetes bacteria on its surface.</title>
        <authorList>
            <person name="Treitli S.C."/>
            <person name="Kolisko M."/>
            <person name="Husnik F."/>
            <person name="Keeling P."/>
            <person name="Hampl V."/>
        </authorList>
    </citation>
    <scope>NUCLEOTIDE SEQUENCE [LARGE SCALE GENOMIC DNA]</scope>
    <source>
        <strain evidence="2">ST1C</strain>
    </source>
</reference>
<proteinExistence type="predicted"/>
<sequence>TVDTIPNSDSADGSYGTVDSYARNDHSHPINVQTNASIIPIIDGVGNNGTSAYYSRHDHVHPQQLTYDGNVTATKFIKSGGTSNEILLADGSTKYSVLAGRSFTVIDPEQYVKLCTFIAVNSTTDNSIKFEVSTRTGFGQIQFNQHWTNGQGISEYQYKFTPSLASGIYNAWILYFNAGVDRYGELWCKIDYYSYNTFIYETEVIAFQGNITNILITDGQSALPTGYSSINQLFPNAFGSMQVKPTTNQYSQGIRISRSTNTNYSGIFLGCDPLTTIGTLQDQWNIVNSPTGEFRIGVNEQITEANQGLIISADGQTLTFNGRVL</sequence>
<accession>A0A5J4U8P1</accession>
<dbReference type="Proteomes" id="UP000324800">
    <property type="component" value="Unassembled WGS sequence"/>
</dbReference>
<feature type="region of interest" description="Disordered" evidence="1">
    <location>
        <begin position="1"/>
        <end position="27"/>
    </location>
</feature>
<evidence type="ECO:0000313" key="2">
    <source>
        <dbReference type="EMBL" id="KAA6366560.1"/>
    </source>
</evidence>
<feature type="non-terminal residue" evidence="2">
    <location>
        <position position="1"/>
    </location>
</feature>
<name>A0A5J4U8P1_9EUKA</name>
<dbReference type="AlphaFoldDB" id="A0A5J4U8P1"/>
<organism evidence="2 3">
    <name type="scientific">Streblomastix strix</name>
    <dbReference type="NCBI Taxonomy" id="222440"/>
    <lineage>
        <taxon>Eukaryota</taxon>
        <taxon>Metamonada</taxon>
        <taxon>Preaxostyla</taxon>
        <taxon>Oxymonadida</taxon>
        <taxon>Streblomastigidae</taxon>
        <taxon>Streblomastix</taxon>
    </lineage>
</organism>
<dbReference type="EMBL" id="SNRW01019255">
    <property type="protein sequence ID" value="KAA6366560.1"/>
    <property type="molecule type" value="Genomic_DNA"/>
</dbReference>
<evidence type="ECO:0000256" key="1">
    <source>
        <dbReference type="SAM" id="MobiDB-lite"/>
    </source>
</evidence>